<dbReference type="PANTHER" id="PTHR48078:SF6">
    <property type="entry name" value="L-THREONINE DEHYDRATASE CATABOLIC TDCB"/>
    <property type="match status" value="1"/>
</dbReference>
<dbReference type="NCBIfam" id="TIGR00260">
    <property type="entry name" value="thrC"/>
    <property type="match status" value="1"/>
</dbReference>
<dbReference type="EMBL" id="AOMD01000030">
    <property type="protein sequence ID" value="EMA43217.1"/>
    <property type="molecule type" value="Genomic_DNA"/>
</dbReference>
<sequence>MAMEHVTTLECTLCGTEYDPDQIIYTCPEHEGVKGILEVEYDYDVIHDNFDADLDGNIRSQWKYKPFLPVHDDAEVVTLEEGGSSLLDAPNLSEELGVTTLIKDDGRNPTGCFKDRASSVSVTKAKNDGRDIVICASTGNAAASLSGYAARGGLDCRIFVPGDAPEGKLAQPLVYGADVLAVNGSYDEAYDLSMEATEKYGWYNRNAAVNPFQVEGKRTVGLELAEQSAVRGEVPDWFVFSMGDGCTIAGAWKGFREFYDLDYVEDTPKMLGVQAEGASAIHDTFHEHDDIDEIADTLADSIAVGRPRNTIKACRALKESGGTSLLVSDDDILAGEKLLGSTEGIYAEPAGATPVAGVKEARERGIIADDETVVICTTGFGLKDTESAKQATGDAYRVDPRIEEVNDLYGEAQPAAADD</sequence>
<dbReference type="PANTHER" id="PTHR48078">
    <property type="entry name" value="THREONINE DEHYDRATASE, MITOCHONDRIAL-RELATED"/>
    <property type="match status" value="1"/>
</dbReference>
<dbReference type="InterPro" id="IPR050147">
    <property type="entry name" value="Ser/Thr_Dehydratase"/>
</dbReference>
<dbReference type="GO" id="GO:0004794">
    <property type="term" value="F:threonine deaminase activity"/>
    <property type="evidence" value="ECO:0007669"/>
    <property type="project" value="TreeGrafter"/>
</dbReference>
<evidence type="ECO:0000256" key="9">
    <source>
        <dbReference type="PIRSR" id="PIRSR038945-1"/>
    </source>
</evidence>
<dbReference type="GO" id="GO:0009088">
    <property type="term" value="P:threonine biosynthetic process"/>
    <property type="evidence" value="ECO:0007669"/>
    <property type="project" value="UniProtKB-UniRule"/>
</dbReference>
<dbReference type="OrthoDB" id="6371at2157"/>
<comment type="function">
    <text evidence="8">Catalyzes the gamma-elimination of phosphate from L-phosphohomoserine and the beta-addition of water to produce L-threonine.</text>
</comment>
<comment type="similarity">
    <text evidence="2 8">Belongs to the threonine synthase family.</text>
</comment>
<keyword evidence="4 8" id="KW-0663">Pyridoxal phosphate</keyword>
<reference evidence="12 13" key="1">
    <citation type="journal article" date="2014" name="PLoS Genet.">
        <title>Phylogenetically driven sequencing of extremely halophilic archaea reveals strategies for static and dynamic osmo-response.</title>
        <authorList>
            <person name="Becker E.A."/>
            <person name="Seitzer P.M."/>
            <person name="Tritt A."/>
            <person name="Larsen D."/>
            <person name="Krusor M."/>
            <person name="Yao A.I."/>
            <person name="Wu D."/>
            <person name="Madern D."/>
            <person name="Eisen J.A."/>
            <person name="Darling A.E."/>
            <person name="Facciotti M.T."/>
        </authorList>
    </citation>
    <scope>NUCLEOTIDE SEQUENCE [LARGE SCALE GENOMIC DNA]</scope>
    <source>
        <strain evidence="12 13">DSM 5350</strain>
    </source>
</reference>
<dbReference type="PIRSF" id="PIRSF038945">
    <property type="entry name" value="Thr_synthase"/>
    <property type="match status" value="1"/>
</dbReference>
<keyword evidence="13" id="KW-1185">Reference proteome</keyword>
<protein>
    <recommendedName>
        <fullName evidence="3 7">Threonine synthase</fullName>
        <ecNumber evidence="7 8">4.2.3.1</ecNumber>
    </recommendedName>
</protein>
<keyword evidence="8" id="KW-0028">Amino-acid biosynthesis</keyword>
<dbReference type="GO" id="GO:0006565">
    <property type="term" value="P:L-serine catabolic process"/>
    <property type="evidence" value="ECO:0007669"/>
    <property type="project" value="TreeGrafter"/>
</dbReference>
<evidence type="ECO:0000256" key="4">
    <source>
        <dbReference type="ARBA" id="ARBA00022898"/>
    </source>
</evidence>
<dbReference type="GO" id="GO:0006567">
    <property type="term" value="P:L-threonine catabolic process"/>
    <property type="evidence" value="ECO:0007669"/>
    <property type="project" value="TreeGrafter"/>
</dbReference>
<evidence type="ECO:0000256" key="5">
    <source>
        <dbReference type="ARBA" id="ARBA00023239"/>
    </source>
</evidence>
<evidence type="ECO:0000259" key="11">
    <source>
        <dbReference type="Pfam" id="PF00291"/>
    </source>
</evidence>
<dbReference type="AlphaFoldDB" id="M0MBR3"/>
<dbReference type="GO" id="GO:0009097">
    <property type="term" value="P:isoleucine biosynthetic process"/>
    <property type="evidence" value="ECO:0007669"/>
    <property type="project" value="TreeGrafter"/>
</dbReference>
<evidence type="ECO:0000313" key="13">
    <source>
        <dbReference type="Proteomes" id="UP000011669"/>
    </source>
</evidence>
<dbReference type="InParanoid" id="M0MBR3"/>
<evidence type="ECO:0000313" key="12">
    <source>
        <dbReference type="EMBL" id="EMA43217.1"/>
    </source>
</evidence>
<dbReference type="SUPFAM" id="SSF53686">
    <property type="entry name" value="Tryptophan synthase beta subunit-like PLP-dependent enzymes"/>
    <property type="match status" value="1"/>
</dbReference>
<gene>
    <name evidence="12" type="ORF">C449_14602</name>
</gene>
<dbReference type="InterPro" id="IPR004450">
    <property type="entry name" value="Thr_synthase-like"/>
</dbReference>
<dbReference type="CDD" id="cd01563">
    <property type="entry name" value="Thr-synth_1"/>
    <property type="match status" value="1"/>
</dbReference>
<dbReference type="EC" id="4.2.3.1" evidence="7 8"/>
<evidence type="ECO:0000256" key="8">
    <source>
        <dbReference type="PIRNR" id="PIRNR038945"/>
    </source>
</evidence>
<dbReference type="Proteomes" id="UP000011669">
    <property type="component" value="Unassembled WGS sequence"/>
</dbReference>
<dbReference type="InterPro" id="IPR036052">
    <property type="entry name" value="TrpB-like_PALP_sf"/>
</dbReference>
<dbReference type="PATRIC" id="fig|1227455.4.peg.2967"/>
<dbReference type="GO" id="GO:0004795">
    <property type="term" value="F:threonine synthase activity"/>
    <property type="evidence" value="ECO:0007669"/>
    <property type="project" value="UniProtKB-UniRule"/>
</dbReference>
<dbReference type="STRING" id="1227455.C449_14602"/>
<comment type="catalytic activity">
    <reaction evidence="6 8">
        <text>O-phospho-L-homoserine + H2O = L-threonine + phosphate</text>
        <dbReference type="Rhea" id="RHEA:10840"/>
        <dbReference type="ChEBI" id="CHEBI:15377"/>
        <dbReference type="ChEBI" id="CHEBI:43474"/>
        <dbReference type="ChEBI" id="CHEBI:57590"/>
        <dbReference type="ChEBI" id="CHEBI:57926"/>
        <dbReference type="EC" id="4.2.3.1"/>
    </reaction>
</comment>
<feature type="binding site" evidence="9">
    <location>
        <position position="378"/>
    </location>
    <ligand>
        <name>pyridoxal 5'-phosphate</name>
        <dbReference type="ChEBI" id="CHEBI:597326"/>
    </ligand>
</feature>
<evidence type="ECO:0000256" key="10">
    <source>
        <dbReference type="PIRSR" id="PIRSR038945-2"/>
    </source>
</evidence>
<feature type="modified residue" description="N6-(pyridoxal phosphate)lysine" evidence="10">
    <location>
        <position position="114"/>
    </location>
</feature>
<evidence type="ECO:0000256" key="1">
    <source>
        <dbReference type="ARBA" id="ARBA00001933"/>
    </source>
</evidence>
<evidence type="ECO:0000256" key="2">
    <source>
        <dbReference type="ARBA" id="ARBA00005517"/>
    </source>
</evidence>
<comment type="pathway">
    <text evidence="8">Amino-acid biosynthesis; L-threonine biosynthesis; L-threonine from L-aspartate: step 5/5.</text>
</comment>
<organism evidence="12 13">
    <name type="scientific">Halococcus saccharolyticus DSM 5350</name>
    <dbReference type="NCBI Taxonomy" id="1227455"/>
    <lineage>
        <taxon>Archaea</taxon>
        <taxon>Methanobacteriati</taxon>
        <taxon>Methanobacteriota</taxon>
        <taxon>Stenosarchaea group</taxon>
        <taxon>Halobacteria</taxon>
        <taxon>Halobacteriales</taxon>
        <taxon>Halococcaceae</taxon>
        <taxon>Halococcus</taxon>
    </lineage>
</organism>
<feature type="binding site" evidence="9">
    <location>
        <position position="140"/>
    </location>
    <ligand>
        <name>pyridoxal 5'-phosphate</name>
        <dbReference type="ChEBI" id="CHEBI:597326"/>
    </ligand>
</feature>
<accession>M0MBR3</accession>
<dbReference type="GO" id="GO:0003941">
    <property type="term" value="F:L-serine ammonia-lyase activity"/>
    <property type="evidence" value="ECO:0007669"/>
    <property type="project" value="TreeGrafter"/>
</dbReference>
<dbReference type="RefSeq" id="WP_006078775.1">
    <property type="nucleotide sequence ID" value="NZ_AOMD01000030.1"/>
</dbReference>
<dbReference type="InterPro" id="IPR026260">
    <property type="entry name" value="Thr_Synthase_bac/arc"/>
</dbReference>
<evidence type="ECO:0000256" key="7">
    <source>
        <dbReference type="NCBIfam" id="TIGR00260"/>
    </source>
</evidence>
<dbReference type="Gene3D" id="3.40.50.1100">
    <property type="match status" value="2"/>
</dbReference>
<dbReference type="InterPro" id="IPR001926">
    <property type="entry name" value="TrpB-like_PALP"/>
</dbReference>
<feature type="domain" description="Tryptophan synthase beta chain-like PALP" evidence="11">
    <location>
        <begin position="77"/>
        <end position="379"/>
    </location>
</feature>
<comment type="caution">
    <text evidence="12">The sequence shown here is derived from an EMBL/GenBank/DDBJ whole genome shotgun (WGS) entry which is preliminary data.</text>
</comment>
<name>M0MBR3_9EURY</name>
<evidence type="ECO:0000256" key="3">
    <source>
        <dbReference type="ARBA" id="ARBA00018679"/>
    </source>
</evidence>
<dbReference type="Pfam" id="PF00291">
    <property type="entry name" value="PALP"/>
    <property type="match status" value="1"/>
</dbReference>
<keyword evidence="8" id="KW-0791">Threonine biosynthesis</keyword>
<proteinExistence type="inferred from homology"/>
<evidence type="ECO:0000256" key="6">
    <source>
        <dbReference type="ARBA" id="ARBA00049144"/>
    </source>
</evidence>
<comment type="cofactor">
    <cofactor evidence="1 8 9">
        <name>pyridoxal 5'-phosphate</name>
        <dbReference type="ChEBI" id="CHEBI:597326"/>
    </cofactor>
</comment>
<dbReference type="UniPathway" id="UPA00050">
    <property type="reaction ID" value="UER00065"/>
</dbReference>
<keyword evidence="5 8" id="KW-0456">Lyase</keyword>